<keyword evidence="2" id="KW-0479">Metal-binding</keyword>
<dbReference type="AlphaFoldDB" id="A0A6N0JHE9"/>
<dbReference type="Gene3D" id="3.40.50.150">
    <property type="entry name" value="Vaccinia Virus protein VP39"/>
    <property type="match status" value="1"/>
</dbReference>
<sequence length="478" mass="49912">MTQAPRNTRVGARFGAAAPRYDEHAPVQRITAERLASDIALLPLPRRPRILEIGCGTGMLTRALARRLGPADWTVTDISPGMLDASRRHPPLPGTARYQLLDGEYPEGLPGGYDLICSSLAVQWFSDLNAGLGRLAGLLAPGGCLAVATLAADTFGEWRAAHRAAGLDPATPAYPPPAAIHPDMGNLAGGVRAERLIHNHPDGLHFLKGLKGIGATTPAPGSKPLSAAALRRVLAAFDEQGATVTYHLAYGMWKKTDSPPPGVFVTGTDTGIGKTLVSAILARAWNADYWKPVQTGVSEEPGDTETVAELAGLPPERLHLPAYVLQAPLSPWAAATLEDAVVDATSIVPPPTQAPLIVEGAGGLYVPIDDTHMMIDLIARLDLPVVLAARSGLGTINHTLLSLEALKRRGIPVLGVSMSGPLSAGNKEAIERFGNVRVLAEIPPLSKVDARTVDALAQGIPPLSECLAALGGAPAVAS</sequence>
<feature type="domain" description="Methyltransferase type 12" evidence="3">
    <location>
        <begin position="51"/>
        <end position="145"/>
    </location>
</feature>
<organism evidence="4 5">
    <name type="scientific">Achromobacter denitrificans</name>
    <name type="common">Alcaligenes denitrificans</name>
    <dbReference type="NCBI Taxonomy" id="32002"/>
    <lineage>
        <taxon>Bacteria</taxon>
        <taxon>Pseudomonadati</taxon>
        <taxon>Pseudomonadota</taxon>
        <taxon>Betaproteobacteria</taxon>
        <taxon>Burkholderiales</taxon>
        <taxon>Alcaligenaceae</taxon>
        <taxon>Achromobacter</taxon>
    </lineage>
</organism>
<dbReference type="GO" id="GO:0009102">
    <property type="term" value="P:biotin biosynthetic process"/>
    <property type="evidence" value="ECO:0007669"/>
    <property type="project" value="UniProtKB-UniRule"/>
</dbReference>
<feature type="binding site" evidence="2">
    <location>
        <position position="303"/>
    </location>
    <ligand>
        <name>ATP</name>
        <dbReference type="ChEBI" id="CHEBI:30616"/>
    </ligand>
</feature>
<dbReference type="GO" id="GO:0005737">
    <property type="term" value="C:cytoplasm"/>
    <property type="evidence" value="ECO:0007669"/>
    <property type="project" value="UniProtKB-SubCell"/>
</dbReference>
<proteinExistence type="inferred from homology"/>
<feature type="binding site" evidence="2">
    <location>
        <begin position="443"/>
        <end position="445"/>
    </location>
    <ligand>
        <name>ATP</name>
        <dbReference type="ChEBI" id="CHEBI:30616"/>
    </ligand>
</feature>
<dbReference type="Pfam" id="PF08242">
    <property type="entry name" value="Methyltransf_12"/>
    <property type="match status" value="1"/>
</dbReference>
<dbReference type="CDD" id="cd03109">
    <property type="entry name" value="DTBS"/>
    <property type="match status" value="1"/>
</dbReference>
<reference evidence="4 5" key="1">
    <citation type="submission" date="2020-05" db="EMBL/GenBank/DDBJ databases">
        <title>FDA dAtabase for Regulatory Grade micrObial Sequences (FDA-ARGOS): Supporting development and validation of Infectious Disease Dx tests.</title>
        <authorList>
            <person name="Sproer C."/>
            <person name="Gronow S."/>
            <person name="Severitt S."/>
            <person name="Schroder I."/>
            <person name="Tallon L."/>
            <person name="Sadzewicz L."/>
            <person name="Zhao X."/>
            <person name="Vavikolanu K."/>
            <person name="Mehta A."/>
            <person name="Aluvathingal J."/>
            <person name="Nadendla S."/>
            <person name="Myers T."/>
            <person name="Yan Y."/>
            <person name="Sichtig H."/>
        </authorList>
    </citation>
    <scope>NUCLEOTIDE SEQUENCE [LARGE SCALE GENOMIC DNA]</scope>
    <source>
        <strain evidence="4 5">FDAARGOS_787</strain>
    </source>
</reference>
<comment type="function">
    <text evidence="2">Catalyzes a mechanistically unusual reaction, the ATP-dependent insertion of CO2 between the N7 and N8 nitrogen atoms of 7,8-diaminopelargonic acid (DAPA, also called 7,8-diammoniononanoate) to form a ureido ring.</text>
</comment>
<dbReference type="InterPro" id="IPR027417">
    <property type="entry name" value="P-loop_NTPase"/>
</dbReference>
<dbReference type="Pfam" id="PF13500">
    <property type="entry name" value="AAA_26"/>
    <property type="match status" value="1"/>
</dbReference>
<feature type="binding site" evidence="2">
    <location>
        <begin position="359"/>
        <end position="362"/>
    </location>
    <ligand>
        <name>ATP</name>
        <dbReference type="ChEBI" id="CHEBI:30616"/>
    </ligand>
</feature>
<dbReference type="InterPro" id="IPR013217">
    <property type="entry name" value="Methyltransf_12"/>
</dbReference>
<dbReference type="PANTHER" id="PTHR43210">
    <property type="entry name" value="DETHIOBIOTIN SYNTHETASE"/>
    <property type="match status" value="1"/>
</dbReference>
<dbReference type="SUPFAM" id="SSF53335">
    <property type="entry name" value="S-adenosyl-L-methionine-dependent methyltransferases"/>
    <property type="match status" value="1"/>
</dbReference>
<keyword evidence="2" id="KW-0963">Cytoplasm</keyword>
<keyword evidence="2" id="KW-0460">Magnesium</keyword>
<dbReference type="SUPFAM" id="SSF52540">
    <property type="entry name" value="P-loop containing nucleoside triphosphate hydrolases"/>
    <property type="match status" value="1"/>
</dbReference>
<evidence type="ECO:0000313" key="4">
    <source>
        <dbReference type="EMBL" id="QKQ46514.1"/>
    </source>
</evidence>
<accession>A0A6N0JHE9</accession>
<dbReference type="GO" id="GO:0004141">
    <property type="term" value="F:dethiobiotin synthase activity"/>
    <property type="evidence" value="ECO:0007669"/>
    <property type="project" value="UniProtKB-UniRule"/>
</dbReference>
<dbReference type="EMBL" id="CP054569">
    <property type="protein sequence ID" value="QKQ46514.1"/>
    <property type="molecule type" value="Genomic_DNA"/>
</dbReference>
<comment type="similarity">
    <text evidence="2">Belongs to the dethiobiotin synthetase family.</text>
</comment>
<feature type="binding site" evidence="2">
    <location>
        <begin position="271"/>
        <end position="276"/>
    </location>
    <ligand>
        <name>ATP</name>
        <dbReference type="ChEBI" id="CHEBI:30616"/>
    </ligand>
</feature>
<dbReference type="Proteomes" id="UP000509782">
    <property type="component" value="Chromosome"/>
</dbReference>
<gene>
    <name evidence="2 4" type="primary">bioD</name>
    <name evidence="4" type="ORF">FOC81_07345</name>
</gene>
<keyword evidence="2 4" id="KW-0436">Ligase</keyword>
<keyword evidence="1 2" id="KW-0093">Biotin biosynthesis</keyword>
<dbReference type="HAMAP" id="MF_00336">
    <property type="entry name" value="BioD"/>
    <property type="match status" value="1"/>
</dbReference>
<dbReference type="GO" id="GO:0000287">
    <property type="term" value="F:magnesium ion binding"/>
    <property type="evidence" value="ECO:0007669"/>
    <property type="project" value="UniProtKB-UniRule"/>
</dbReference>
<dbReference type="InterPro" id="IPR029063">
    <property type="entry name" value="SAM-dependent_MTases_sf"/>
</dbReference>
<dbReference type="UniPathway" id="UPA00078">
    <property type="reaction ID" value="UER00161"/>
</dbReference>
<comment type="subunit">
    <text evidence="2">Homodimer.</text>
</comment>
<dbReference type="Gene3D" id="3.40.50.300">
    <property type="entry name" value="P-loop containing nucleotide triphosphate hydrolases"/>
    <property type="match status" value="1"/>
</dbReference>
<dbReference type="GO" id="GO:0005524">
    <property type="term" value="F:ATP binding"/>
    <property type="evidence" value="ECO:0007669"/>
    <property type="project" value="UniProtKB-UniRule"/>
</dbReference>
<feature type="binding site" evidence="2">
    <location>
        <position position="295"/>
    </location>
    <ligand>
        <name>substrate</name>
    </ligand>
</feature>
<evidence type="ECO:0000256" key="2">
    <source>
        <dbReference type="HAMAP-Rule" id="MF_00336"/>
    </source>
</evidence>
<comment type="catalytic activity">
    <reaction evidence="2">
        <text>(7R,8S)-7,8-diammoniononanoate + CO2 + ATP = (4R,5S)-dethiobiotin + ADP + phosphate + 3 H(+)</text>
        <dbReference type="Rhea" id="RHEA:15805"/>
        <dbReference type="ChEBI" id="CHEBI:15378"/>
        <dbReference type="ChEBI" id="CHEBI:16526"/>
        <dbReference type="ChEBI" id="CHEBI:30616"/>
        <dbReference type="ChEBI" id="CHEBI:43474"/>
        <dbReference type="ChEBI" id="CHEBI:149469"/>
        <dbReference type="ChEBI" id="CHEBI:149473"/>
        <dbReference type="ChEBI" id="CHEBI:456216"/>
        <dbReference type="EC" id="6.3.3.3"/>
    </reaction>
</comment>
<keyword evidence="2" id="KW-0547">Nucleotide-binding</keyword>
<name>A0A6N0JHE9_ACHDE</name>
<dbReference type="PANTHER" id="PTHR43210:SF5">
    <property type="entry name" value="DETHIOBIOTIN SYNTHETASE"/>
    <property type="match status" value="1"/>
</dbReference>
<comment type="pathway">
    <text evidence="2">Cofactor biosynthesis; biotin biosynthesis; biotin from 7,8-diaminononanoate: step 1/2.</text>
</comment>
<feature type="binding site" evidence="2">
    <location>
        <position position="303"/>
    </location>
    <ligand>
        <name>Mg(2+)</name>
        <dbReference type="ChEBI" id="CHEBI:18420"/>
    </ligand>
</feature>
<comment type="subcellular location">
    <subcellularLocation>
        <location evidence="2">Cytoplasm</location>
    </subcellularLocation>
</comment>
<dbReference type="CDD" id="cd02440">
    <property type="entry name" value="AdoMet_MTases"/>
    <property type="match status" value="1"/>
</dbReference>
<comment type="caution">
    <text evidence="2">Lacks conserved residue(s) required for the propagation of feature annotation.</text>
</comment>
<keyword evidence="2" id="KW-0067">ATP-binding</keyword>
<evidence type="ECO:0000259" key="3">
    <source>
        <dbReference type="Pfam" id="PF08242"/>
    </source>
</evidence>
<protein>
    <recommendedName>
        <fullName evidence="2">ATP-dependent dethiobiotin synthetase BioD</fullName>
        <ecNumber evidence="2">6.3.3.3</ecNumber>
    </recommendedName>
    <alternativeName>
        <fullName evidence="2">DTB synthetase</fullName>
        <shortName evidence="2">DTBS</shortName>
    </alternativeName>
    <alternativeName>
        <fullName evidence="2">Dethiobiotin synthase</fullName>
    </alternativeName>
</protein>
<feature type="active site" evidence="2">
    <location>
        <position position="291"/>
    </location>
</feature>
<dbReference type="EC" id="6.3.3.3" evidence="2"/>
<dbReference type="NCBIfam" id="TIGR00347">
    <property type="entry name" value="bioD"/>
    <property type="match status" value="1"/>
</dbReference>
<feature type="binding site" evidence="2">
    <location>
        <position position="275"/>
    </location>
    <ligand>
        <name>Mg(2+)</name>
        <dbReference type="ChEBI" id="CHEBI:18420"/>
    </ligand>
</feature>
<evidence type="ECO:0000256" key="1">
    <source>
        <dbReference type="ARBA" id="ARBA00022756"/>
    </source>
</evidence>
<dbReference type="RefSeq" id="WP_174715999.1">
    <property type="nucleotide sequence ID" value="NZ_CP054569.1"/>
</dbReference>
<evidence type="ECO:0000313" key="5">
    <source>
        <dbReference type="Proteomes" id="UP000509782"/>
    </source>
</evidence>
<comment type="cofactor">
    <cofactor evidence="2">
        <name>Mg(2+)</name>
        <dbReference type="ChEBI" id="CHEBI:18420"/>
    </cofactor>
</comment>
<feature type="binding site" evidence="2">
    <location>
        <position position="359"/>
    </location>
    <ligand>
        <name>Mg(2+)</name>
        <dbReference type="ChEBI" id="CHEBI:18420"/>
    </ligand>
</feature>
<dbReference type="InterPro" id="IPR004472">
    <property type="entry name" value="DTB_synth_BioD"/>
</dbReference>